<protein>
    <submittedName>
        <fullName evidence="2">Iron import ATP-binding/permease protein IrtA</fullName>
        <ecNumber evidence="2">3.6.3.-</ecNumber>
    </submittedName>
</protein>
<proteinExistence type="predicted"/>
<dbReference type="Gene3D" id="3.40.50.80">
    <property type="entry name" value="Nucleotide-binding domain of ferredoxin-NADP reductase (FNR) module"/>
    <property type="match status" value="1"/>
</dbReference>
<dbReference type="PANTHER" id="PTHR30157">
    <property type="entry name" value="FERRIC REDUCTASE, NADPH-DEPENDENT"/>
    <property type="match status" value="1"/>
</dbReference>
<dbReference type="AlphaFoldDB" id="A0A7K0DGH2"/>
<dbReference type="InterPro" id="IPR017938">
    <property type="entry name" value="Riboflavin_synthase-like_b-brl"/>
</dbReference>
<dbReference type="CDD" id="cd06193">
    <property type="entry name" value="siderophore_interacting"/>
    <property type="match status" value="1"/>
</dbReference>
<dbReference type="GO" id="GO:0016491">
    <property type="term" value="F:oxidoreductase activity"/>
    <property type="evidence" value="ECO:0007669"/>
    <property type="project" value="InterPro"/>
</dbReference>
<gene>
    <name evidence="2" type="primary">irtA_2</name>
    <name evidence="2" type="ORF">NRB56_04700</name>
</gene>
<dbReference type="GO" id="GO:0005524">
    <property type="term" value="F:ATP binding"/>
    <property type="evidence" value="ECO:0007669"/>
    <property type="project" value="UniProtKB-KW"/>
</dbReference>
<dbReference type="InterPro" id="IPR017927">
    <property type="entry name" value="FAD-bd_FR_type"/>
</dbReference>
<dbReference type="Proteomes" id="UP000431401">
    <property type="component" value="Unassembled WGS sequence"/>
</dbReference>
<accession>A0A7K0DGH2</accession>
<evidence type="ECO:0000313" key="3">
    <source>
        <dbReference type="Proteomes" id="UP000431401"/>
    </source>
</evidence>
<sequence>MGKGYNGFVLKMMRAKDYRLTVSSTEALTDKYVRLGFAGGGLLKDHPVHPTQFVRMWIPEEGSETLHHRGYTIIDQDPDGDRFWIEFALHDGPAANWARAAAVGDQVECTVMGSDFTLPDPLPAEFLIFGDTASLPAVNSLLDAIGDIPARIWLEWQYESDTTLPVRTGPKDQLTWVQRVDDGRLMRELARDIDCPKDAFVWAACDAFTTRSIAKTLQTTHELPKSAVKARGYWK</sequence>
<reference evidence="2 3" key="1">
    <citation type="submission" date="2019-10" db="EMBL/GenBank/DDBJ databases">
        <title>Nocardia macrotermitis sp. nov. and Nocardia aurantia sp. nov., isolated from the gut of fungus growing-termite Macrotermes natalensis.</title>
        <authorList>
            <person name="Benndorf R."/>
            <person name="Schwitalla J."/>
            <person name="Martin K."/>
            <person name="De Beer W."/>
            <person name="Kaster A.-K."/>
            <person name="Vollmers J."/>
            <person name="Poulsen M."/>
            <person name="Beemelmanns C."/>
        </authorList>
    </citation>
    <scope>NUCLEOTIDE SEQUENCE [LARGE SCALE GENOMIC DNA]</scope>
    <source>
        <strain evidence="2 3">RB56</strain>
    </source>
</reference>
<dbReference type="Gene3D" id="2.40.30.10">
    <property type="entry name" value="Translation factors"/>
    <property type="match status" value="1"/>
</dbReference>
<keyword evidence="2" id="KW-0067">ATP-binding</keyword>
<keyword evidence="2" id="KW-0378">Hydrolase</keyword>
<evidence type="ECO:0000259" key="1">
    <source>
        <dbReference type="PROSITE" id="PS51384"/>
    </source>
</evidence>
<dbReference type="PANTHER" id="PTHR30157:SF0">
    <property type="entry name" value="NADPH-DEPENDENT FERRIC-CHELATE REDUCTASE"/>
    <property type="match status" value="1"/>
</dbReference>
<dbReference type="GO" id="GO:0016787">
    <property type="term" value="F:hydrolase activity"/>
    <property type="evidence" value="ECO:0007669"/>
    <property type="project" value="UniProtKB-KW"/>
</dbReference>
<comment type="caution">
    <text evidence="2">The sequence shown here is derived from an EMBL/GenBank/DDBJ whole genome shotgun (WGS) entry which is preliminary data.</text>
</comment>
<dbReference type="PROSITE" id="PS51384">
    <property type="entry name" value="FAD_FR"/>
    <property type="match status" value="1"/>
</dbReference>
<name>A0A7K0DGH2_9NOCA</name>
<dbReference type="EMBL" id="WEGI01000001">
    <property type="protein sequence ID" value="MQY24916.1"/>
    <property type="molecule type" value="Genomic_DNA"/>
</dbReference>
<dbReference type="SUPFAM" id="SSF63380">
    <property type="entry name" value="Riboflavin synthase domain-like"/>
    <property type="match status" value="1"/>
</dbReference>
<keyword evidence="2" id="KW-0547">Nucleotide-binding</keyword>
<dbReference type="OrthoDB" id="3396083at2"/>
<organism evidence="2 3">
    <name type="scientific">Nocardia aurantia</name>
    <dbReference type="NCBI Taxonomy" id="2585199"/>
    <lineage>
        <taxon>Bacteria</taxon>
        <taxon>Bacillati</taxon>
        <taxon>Actinomycetota</taxon>
        <taxon>Actinomycetes</taxon>
        <taxon>Mycobacteriales</taxon>
        <taxon>Nocardiaceae</taxon>
        <taxon>Nocardia</taxon>
    </lineage>
</organism>
<dbReference type="InterPro" id="IPR013113">
    <property type="entry name" value="SIP_FAD-bd"/>
</dbReference>
<feature type="domain" description="FAD-binding FR-type" evidence="1">
    <location>
        <begin position="15"/>
        <end position="119"/>
    </location>
</feature>
<dbReference type="Pfam" id="PF04954">
    <property type="entry name" value="SIP"/>
    <property type="match status" value="1"/>
</dbReference>
<dbReference type="Pfam" id="PF08021">
    <property type="entry name" value="FAD_binding_9"/>
    <property type="match status" value="1"/>
</dbReference>
<dbReference type="InterPro" id="IPR039261">
    <property type="entry name" value="FNR_nucleotide-bd"/>
</dbReference>
<dbReference type="InterPro" id="IPR007037">
    <property type="entry name" value="SIP_rossman_dom"/>
</dbReference>
<dbReference type="RefSeq" id="WP_153338774.1">
    <property type="nucleotide sequence ID" value="NZ_WEGI01000001.1"/>
</dbReference>
<keyword evidence="3" id="KW-1185">Reference proteome</keyword>
<dbReference type="InterPro" id="IPR039374">
    <property type="entry name" value="SIP_fam"/>
</dbReference>
<dbReference type="EC" id="3.6.3.-" evidence="2"/>
<evidence type="ECO:0000313" key="2">
    <source>
        <dbReference type="EMBL" id="MQY24916.1"/>
    </source>
</evidence>